<protein>
    <submittedName>
        <fullName evidence="1">DUF5082 domain-containing protein</fullName>
    </submittedName>
</protein>
<sequence>MADDADFLSQAFAVISGRSADIEEKIDRLTKAKNDIREEQASSMTEITKITKPTLEGVWSGNRANNFDDDREDALEIMEKITDDYDDYIQRIENEIFQLNLQKGALDIASSIAHQADNLLDKGEEVAAELGDKIRDLKGRLFS</sequence>
<dbReference type="InterPro" id="IPR031681">
    <property type="entry name" value="YwqH-like"/>
</dbReference>
<evidence type="ECO:0000313" key="1">
    <source>
        <dbReference type="EMBL" id="APC47314.1"/>
    </source>
</evidence>
<dbReference type="KEGG" id="vhl:BME96_03635"/>
<dbReference type="Pfam" id="PF16888">
    <property type="entry name" value="YwqH-like"/>
    <property type="match status" value="1"/>
</dbReference>
<dbReference type="AlphaFoldDB" id="A0AAC9IY20"/>
<accession>A0AAC9IY20</accession>
<dbReference type="EMBL" id="CP017962">
    <property type="protein sequence ID" value="APC47314.1"/>
    <property type="molecule type" value="Genomic_DNA"/>
</dbReference>
<proteinExistence type="predicted"/>
<gene>
    <name evidence="1" type="ORF">BME96_03635</name>
</gene>
<organism evidence="1 2">
    <name type="scientific">Virgibacillus halodenitrificans</name>
    <name type="common">Bacillus halodenitrificans</name>
    <dbReference type="NCBI Taxonomy" id="1482"/>
    <lineage>
        <taxon>Bacteria</taxon>
        <taxon>Bacillati</taxon>
        <taxon>Bacillota</taxon>
        <taxon>Bacilli</taxon>
        <taxon>Bacillales</taxon>
        <taxon>Bacillaceae</taxon>
        <taxon>Virgibacillus</taxon>
    </lineage>
</organism>
<name>A0AAC9IY20_VIRHA</name>
<dbReference type="RefSeq" id="WP_071648296.1">
    <property type="nucleotide sequence ID" value="NZ_CP017962.1"/>
</dbReference>
<evidence type="ECO:0000313" key="2">
    <source>
        <dbReference type="Proteomes" id="UP000182945"/>
    </source>
</evidence>
<reference evidence="1 2" key="1">
    <citation type="submission" date="2016-11" db="EMBL/GenBank/DDBJ databases">
        <title>Complete genome sequencing of Virgibacillus halodenitrificans PDB-F2.</title>
        <authorList>
            <person name="Sun Z."/>
            <person name="Zhou Y."/>
            <person name="Li H."/>
        </authorList>
    </citation>
    <scope>NUCLEOTIDE SEQUENCE [LARGE SCALE GENOMIC DNA]</scope>
    <source>
        <strain evidence="1 2">PDB-F2</strain>
    </source>
</reference>
<dbReference type="GeneID" id="71513477"/>
<dbReference type="Proteomes" id="UP000182945">
    <property type="component" value="Chromosome"/>
</dbReference>